<dbReference type="FunFam" id="2.60.40.820:FF:000011">
    <property type="entry name" value="T-box transcription factor TBX21"/>
    <property type="match status" value="1"/>
</dbReference>
<feature type="domain" description="T-box" evidence="16">
    <location>
        <begin position="171"/>
        <end position="356"/>
    </location>
</feature>
<comment type="caution">
    <text evidence="14">Lacks conserved residue(s) required for the propagation of feature annotation.</text>
</comment>
<dbReference type="HOGENOM" id="CLU_014430_8_2_1"/>
<evidence type="ECO:0000256" key="2">
    <source>
        <dbReference type="ARBA" id="ARBA00022491"/>
    </source>
</evidence>
<dbReference type="InParanoid" id="G3X1S0"/>
<evidence type="ECO:0000259" key="16">
    <source>
        <dbReference type="PROSITE" id="PS50252"/>
    </source>
</evidence>
<dbReference type="Proteomes" id="UP000007648">
    <property type="component" value="Unassembled WGS sequence"/>
</dbReference>
<dbReference type="GO" id="GO:0072676">
    <property type="term" value="P:lymphocyte migration"/>
    <property type="evidence" value="ECO:0007669"/>
    <property type="project" value="UniProtKB-ARBA"/>
</dbReference>
<dbReference type="InterPro" id="IPR032385">
    <property type="entry name" value="T-box_assoc"/>
</dbReference>
<evidence type="ECO:0000313" key="18">
    <source>
        <dbReference type="Proteomes" id="UP000007648"/>
    </source>
</evidence>
<name>G3X1S0_SARHA</name>
<evidence type="ECO:0000256" key="3">
    <source>
        <dbReference type="ARBA" id="ARBA00022499"/>
    </source>
</evidence>
<evidence type="ECO:0000256" key="15">
    <source>
        <dbReference type="SAM" id="MobiDB-lite"/>
    </source>
</evidence>
<dbReference type="SMART" id="SM00425">
    <property type="entry name" value="TBOX"/>
    <property type="match status" value="1"/>
</dbReference>
<keyword evidence="9" id="KW-0804">Transcription</keyword>
<dbReference type="Ensembl" id="ENSSHAT00000021799.2">
    <property type="protein sequence ID" value="ENSSHAP00000021625.2"/>
    <property type="gene ID" value="ENSSHAG00000018315.2"/>
</dbReference>
<dbReference type="STRING" id="9305.ENSSHAP00000021625"/>
<dbReference type="GO" id="GO:0000978">
    <property type="term" value="F:RNA polymerase II cis-regulatory region sequence-specific DNA binding"/>
    <property type="evidence" value="ECO:0007669"/>
    <property type="project" value="InterPro"/>
</dbReference>
<proteinExistence type="predicted"/>
<dbReference type="GO" id="GO:0001708">
    <property type="term" value="P:cell fate specification"/>
    <property type="evidence" value="ECO:0007669"/>
    <property type="project" value="TreeGrafter"/>
</dbReference>
<dbReference type="FunCoup" id="G3X1S0">
    <property type="interactions" value="485"/>
</dbReference>
<dbReference type="Pfam" id="PF00907">
    <property type="entry name" value="T-box"/>
    <property type="match status" value="1"/>
</dbReference>
<keyword evidence="10 14" id="KW-0539">Nucleus</keyword>
<comment type="subcellular location">
    <subcellularLocation>
        <location evidence="1 14">Nucleus</location>
    </subcellularLocation>
</comment>
<evidence type="ECO:0000256" key="12">
    <source>
        <dbReference type="ARBA" id="ARBA00078344"/>
    </source>
</evidence>
<dbReference type="CDD" id="cd20203">
    <property type="entry name" value="T-box_TBX21"/>
    <property type="match status" value="1"/>
</dbReference>
<keyword evidence="18" id="KW-1185">Reference proteome</keyword>
<evidence type="ECO:0000256" key="8">
    <source>
        <dbReference type="ARBA" id="ARBA00023159"/>
    </source>
</evidence>
<feature type="region of interest" description="Disordered" evidence="15">
    <location>
        <begin position="394"/>
        <end position="414"/>
    </location>
</feature>
<reference evidence="17 18" key="1">
    <citation type="journal article" date="2011" name="Proc. Natl. Acad. Sci. U.S.A.">
        <title>Genetic diversity and population structure of the endangered marsupial Sarcophilus harrisii (Tasmanian devil).</title>
        <authorList>
            <person name="Miller W."/>
            <person name="Hayes V.M."/>
            <person name="Ratan A."/>
            <person name="Petersen D.C."/>
            <person name="Wittekindt N.E."/>
            <person name="Miller J."/>
            <person name="Walenz B."/>
            <person name="Knight J."/>
            <person name="Qi J."/>
            <person name="Zhao F."/>
            <person name="Wang Q."/>
            <person name="Bedoya-Reina O.C."/>
            <person name="Katiyar N."/>
            <person name="Tomsho L.P."/>
            <person name="Kasson L.M."/>
            <person name="Hardie R.A."/>
            <person name="Woodbridge P."/>
            <person name="Tindall E.A."/>
            <person name="Bertelsen M.F."/>
            <person name="Dixon D."/>
            <person name="Pyecroft S."/>
            <person name="Helgen K.M."/>
            <person name="Lesk A.M."/>
            <person name="Pringle T.H."/>
            <person name="Patterson N."/>
            <person name="Zhang Y."/>
            <person name="Kreiss A."/>
            <person name="Woods G.M."/>
            <person name="Jones M.E."/>
            <person name="Schuster S.C."/>
        </authorList>
    </citation>
    <scope>NUCLEOTIDE SEQUENCE [LARGE SCALE GENOMIC DNA]</scope>
</reference>
<dbReference type="GeneTree" id="ENSGT00940000160397"/>
<evidence type="ECO:0000313" key="17">
    <source>
        <dbReference type="Ensembl" id="ENSSHAP00000021625.2"/>
    </source>
</evidence>
<accession>G3X1S0</accession>
<evidence type="ECO:0000256" key="11">
    <source>
        <dbReference type="ARBA" id="ARBA00072238"/>
    </source>
</evidence>
<dbReference type="GO" id="GO:0005634">
    <property type="term" value="C:nucleus"/>
    <property type="evidence" value="ECO:0007669"/>
    <property type="project" value="UniProtKB-SubCell"/>
</dbReference>
<dbReference type="InterPro" id="IPR046360">
    <property type="entry name" value="T-box_DNA-bd"/>
</dbReference>
<dbReference type="Pfam" id="PF16176">
    <property type="entry name" value="T-box_assoc"/>
    <property type="match status" value="1"/>
</dbReference>
<dbReference type="GO" id="GO:0045893">
    <property type="term" value="P:positive regulation of DNA-templated transcription"/>
    <property type="evidence" value="ECO:0007669"/>
    <property type="project" value="InterPro"/>
</dbReference>
<organism evidence="17 18">
    <name type="scientific">Sarcophilus harrisii</name>
    <name type="common">Tasmanian devil</name>
    <name type="synonym">Sarcophilus laniarius</name>
    <dbReference type="NCBI Taxonomy" id="9305"/>
    <lineage>
        <taxon>Eukaryota</taxon>
        <taxon>Metazoa</taxon>
        <taxon>Chordata</taxon>
        <taxon>Craniata</taxon>
        <taxon>Vertebrata</taxon>
        <taxon>Euteleostomi</taxon>
        <taxon>Mammalia</taxon>
        <taxon>Metatheria</taxon>
        <taxon>Dasyuromorphia</taxon>
        <taxon>Dasyuridae</taxon>
        <taxon>Sarcophilus</taxon>
    </lineage>
</organism>
<dbReference type="SUPFAM" id="SSF49417">
    <property type="entry name" value="p53-like transcription factors"/>
    <property type="match status" value="1"/>
</dbReference>
<evidence type="ECO:0000256" key="7">
    <source>
        <dbReference type="ARBA" id="ARBA00023125"/>
    </source>
</evidence>
<dbReference type="InterPro" id="IPR018186">
    <property type="entry name" value="TF_T-box_CS"/>
</dbReference>
<evidence type="ECO:0000256" key="6">
    <source>
        <dbReference type="ARBA" id="ARBA00023015"/>
    </source>
</evidence>
<evidence type="ECO:0000256" key="10">
    <source>
        <dbReference type="ARBA" id="ARBA00023242"/>
    </source>
</evidence>
<protein>
    <recommendedName>
        <fullName evidence="11">T-box transcription factor TBX21</fullName>
    </recommendedName>
    <alternativeName>
        <fullName evidence="12">T-cell-specific T-box transcription factor T-bet</fullName>
    </alternativeName>
    <alternativeName>
        <fullName evidence="13">Transcription factor TBLYM</fullName>
    </alternativeName>
</protein>
<evidence type="ECO:0000256" key="14">
    <source>
        <dbReference type="PROSITE-ProRule" id="PRU00201"/>
    </source>
</evidence>
<dbReference type="PROSITE" id="PS01283">
    <property type="entry name" value="TBOX_1"/>
    <property type="match status" value="1"/>
</dbReference>
<gene>
    <name evidence="17" type="primary">LOC100933226</name>
</gene>
<evidence type="ECO:0000256" key="1">
    <source>
        <dbReference type="ARBA" id="ARBA00004123"/>
    </source>
</evidence>
<dbReference type="RefSeq" id="XP_003768376.2">
    <property type="nucleotide sequence ID" value="XM_003768328.4"/>
</dbReference>
<dbReference type="InterPro" id="IPR001699">
    <property type="entry name" value="TF_T-box"/>
</dbReference>
<feature type="region of interest" description="Disordered" evidence="15">
    <location>
        <begin position="489"/>
        <end position="576"/>
    </location>
</feature>
<keyword evidence="6" id="KW-0805">Transcription regulation</keyword>
<evidence type="ECO:0000256" key="13">
    <source>
        <dbReference type="ARBA" id="ARBA00081928"/>
    </source>
</evidence>
<dbReference type="PROSITE" id="PS01264">
    <property type="entry name" value="TBOX_2"/>
    <property type="match status" value="1"/>
</dbReference>
<evidence type="ECO:0000256" key="9">
    <source>
        <dbReference type="ARBA" id="ARBA00023163"/>
    </source>
</evidence>
<dbReference type="GO" id="GO:0000785">
    <property type="term" value="C:chromatin"/>
    <property type="evidence" value="ECO:0007669"/>
    <property type="project" value="TreeGrafter"/>
</dbReference>
<keyword evidence="5" id="KW-0832">Ubl conjugation</keyword>
<dbReference type="InterPro" id="IPR036960">
    <property type="entry name" value="T-box_sf"/>
</dbReference>
<keyword evidence="8" id="KW-0010">Activator</keyword>
<dbReference type="KEGG" id="shr:100933226"/>
<dbReference type="PRINTS" id="PR00937">
    <property type="entry name" value="TBOX"/>
</dbReference>
<dbReference type="Gene3D" id="2.60.40.820">
    <property type="entry name" value="Transcription factor, T-box"/>
    <property type="match status" value="1"/>
</dbReference>
<sequence>MGVQKTRSEVMLMGTDPAMPGDDDGRIGVSELQGRYFYQPEPRAPLDAGVADRDCRGSCDGANGVPYPGAAMMPVGVQPAPTSGRFLSPYSFPARPQPQPAGYAGSPEPYPLTSGGEGFQPVDGYSAAAGAVSGLYSRSNQFFPSPEANLGLRARDPCSGTAFSGKLKVVLGNHSLWLKFYRQQTEMIITKQGRRMFPFLAYTIHGMDPVAHYRVFVEVVLVDQHHWRYQNGKWVQCGKAENNMPGNRLYIHPDSPNTGAHWMRQEISFGKLKLTNNKGASNNVTQMIVLQSLHKYQPRLHIEEVRDGDHETPGPSSLTHTFTFPETEFIAVTAYQNSEITQLKIDNNPFAKGFRESLDTFLTAAVDTGATTSPEPVSGYPLLARSRYLPSQYSSPNPFYPEPHQGQPKDGVPLSSWLFTQAPQPPLDYGYDPSYSSSKILPLGMNGMKPGLLPSTSPPTMPYYPSQDALIPLGDWSASPSYNPKVNNGGWLRSVPPMPMDPIIGTQEEKRPEEEIWTDTPKSDSNDSGLSEGDSKRRRVSPYDSGKDDSSPVQGPSGDSPFKKEQPLGDQVYFFN</sequence>
<keyword evidence="2" id="KW-0678">Repressor</keyword>
<dbReference type="PANTHER" id="PTHR11267">
    <property type="entry name" value="T-BOX PROTEIN-RELATED"/>
    <property type="match status" value="1"/>
</dbReference>
<dbReference type="PROSITE" id="PS50252">
    <property type="entry name" value="TBOX_3"/>
    <property type="match status" value="1"/>
</dbReference>
<dbReference type="eggNOG" id="KOG3585">
    <property type="taxonomic scope" value="Eukaryota"/>
</dbReference>
<reference evidence="17" key="3">
    <citation type="submission" date="2025-09" db="UniProtKB">
        <authorList>
            <consortium name="Ensembl"/>
        </authorList>
    </citation>
    <scope>IDENTIFICATION</scope>
</reference>
<dbReference type="AlphaFoldDB" id="G3X1S0"/>
<evidence type="ECO:0000256" key="4">
    <source>
        <dbReference type="ARBA" id="ARBA00022553"/>
    </source>
</evidence>
<keyword evidence="4" id="KW-0597">Phosphoprotein</keyword>
<keyword evidence="3" id="KW-1017">Isopeptide bond</keyword>
<dbReference type="InterPro" id="IPR008967">
    <property type="entry name" value="p53-like_TF_DNA-bd_sf"/>
</dbReference>
<dbReference type="GO" id="GO:0000981">
    <property type="term" value="F:DNA-binding transcription factor activity, RNA polymerase II-specific"/>
    <property type="evidence" value="ECO:0007669"/>
    <property type="project" value="TreeGrafter"/>
</dbReference>
<dbReference type="GO" id="GO:0045892">
    <property type="term" value="P:negative regulation of DNA-templated transcription"/>
    <property type="evidence" value="ECO:0007669"/>
    <property type="project" value="UniProtKB-ARBA"/>
</dbReference>
<evidence type="ECO:0000256" key="5">
    <source>
        <dbReference type="ARBA" id="ARBA00022843"/>
    </source>
</evidence>
<dbReference type="GeneID" id="100933226"/>
<reference evidence="17" key="2">
    <citation type="submission" date="2025-08" db="UniProtKB">
        <authorList>
            <consortium name="Ensembl"/>
        </authorList>
    </citation>
    <scope>IDENTIFICATION</scope>
</reference>
<dbReference type="PANTHER" id="PTHR11267:SF125">
    <property type="entry name" value="T-BOX TRANSCRIPTION FACTOR TBX21"/>
    <property type="match status" value="1"/>
</dbReference>
<feature type="region of interest" description="Disordered" evidence="15">
    <location>
        <begin position="1"/>
        <end position="23"/>
    </location>
</feature>
<dbReference type="OrthoDB" id="7442607at2759"/>
<keyword evidence="7 14" id="KW-0238">DNA-binding</keyword>